<feature type="chain" id="PRO_5004162011" evidence="1">
    <location>
        <begin position="23"/>
        <end position="37"/>
    </location>
</feature>
<evidence type="ECO:0000256" key="1">
    <source>
        <dbReference type="SAM" id="SignalP"/>
    </source>
</evidence>
<dbReference type="PIR" id="S03432">
    <property type="entry name" value="S03432"/>
</dbReference>
<name>Q00311_CANAX</name>
<proteinExistence type="predicted"/>
<keyword evidence="1" id="KW-0732">Signal</keyword>
<sequence>MQLSLSALTTVALALTSSLVDAKAIASNYPNYQMRKL</sequence>
<dbReference type="AlphaFoldDB" id="Q00311"/>
<dbReference type="EMBL" id="X13669">
    <property type="protein sequence ID" value="CAA31961.1"/>
    <property type="molecule type" value="Genomic_DNA"/>
</dbReference>
<feature type="signal peptide" evidence="1">
    <location>
        <begin position="1"/>
        <end position="22"/>
    </location>
</feature>
<protein>
    <submittedName>
        <fullName evidence="2">Aspartyl proteinase</fullName>
        <ecNumber evidence="2">3.4.23.6</ecNumber>
    </submittedName>
</protein>
<organism evidence="2">
    <name type="scientific">Candida albicans</name>
    <name type="common">Yeast</name>
    <dbReference type="NCBI Taxonomy" id="5476"/>
    <lineage>
        <taxon>Eukaryota</taxon>
        <taxon>Fungi</taxon>
        <taxon>Dikarya</taxon>
        <taxon>Ascomycota</taxon>
        <taxon>Saccharomycotina</taxon>
        <taxon>Pichiomycetes</taxon>
        <taxon>Debaryomycetaceae</taxon>
        <taxon>Candida/Lodderomyces clade</taxon>
        <taxon>Candida</taxon>
    </lineage>
</organism>
<reference evidence="2" key="1">
    <citation type="journal article" date="1989" name="Nucleic Acids Res.">
        <title>Nucleotide sequence of the Candida albicans aspartyl proteinase gene.</title>
        <authorList>
            <person name="Lott T.J."/>
            <person name="Boiron P."/>
            <person name="Page L.S."/>
            <person name="Benson J."/>
            <person name="Reiss E."/>
        </authorList>
    </citation>
    <scope>NUCLEOTIDE SEQUENCE</scope>
    <source>
        <strain evidence="2">CBS2730</strain>
    </source>
</reference>
<accession>Q00311</accession>
<evidence type="ECO:0000313" key="2">
    <source>
        <dbReference type="EMBL" id="CAA31961.1"/>
    </source>
</evidence>
<dbReference type="EC" id="3.4.23.6" evidence="2"/>